<feature type="region of interest" description="Disordered" evidence="1">
    <location>
        <begin position="157"/>
        <end position="177"/>
    </location>
</feature>
<accession>A0AAW0CPT6</accession>
<feature type="compositionally biased region" description="Polar residues" evidence="1">
    <location>
        <begin position="76"/>
        <end position="87"/>
    </location>
</feature>
<evidence type="ECO:0000313" key="2">
    <source>
        <dbReference type="EMBL" id="KAK7041170.1"/>
    </source>
</evidence>
<dbReference type="Proteomes" id="UP001362999">
    <property type="component" value="Unassembled WGS sequence"/>
</dbReference>
<feature type="region of interest" description="Disordered" evidence="1">
    <location>
        <begin position="55"/>
        <end position="87"/>
    </location>
</feature>
<evidence type="ECO:0000256" key="1">
    <source>
        <dbReference type="SAM" id="MobiDB-lite"/>
    </source>
</evidence>
<comment type="caution">
    <text evidence="2">The sequence shown here is derived from an EMBL/GenBank/DDBJ whole genome shotgun (WGS) entry which is preliminary data.</text>
</comment>
<organism evidence="2 3">
    <name type="scientific">Favolaschia claudopus</name>
    <dbReference type="NCBI Taxonomy" id="2862362"/>
    <lineage>
        <taxon>Eukaryota</taxon>
        <taxon>Fungi</taxon>
        <taxon>Dikarya</taxon>
        <taxon>Basidiomycota</taxon>
        <taxon>Agaricomycotina</taxon>
        <taxon>Agaricomycetes</taxon>
        <taxon>Agaricomycetidae</taxon>
        <taxon>Agaricales</taxon>
        <taxon>Marasmiineae</taxon>
        <taxon>Mycenaceae</taxon>
        <taxon>Favolaschia</taxon>
    </lineage>
</organism>
<protein>
    <submittedName>
        <fullName evidence="2">Uncharacterized protein</fullName>
    </submittedName>
</protein>
<sequence>MFTNSTDSQQLRRFASPAHPSLFISLCNHSILIADSSNTSRGSHRVGDGFILVHPIAPRPGRERSKTAVPNPSPSTPKGKSKASQSGKTEPAGAFLLAFVSLFHRVLECGHFKWLDPELWAAECRKARGPAIVSLDYPPSPSDAALAYLPSQYLPPSPSQLPALPPSQLYPPPPDVL</sequence>
<dbReference type="AlphaFoldDB" id="A0AAW0CPT6"/>
<evidence type="ECO:0000313" key="3">
    <source>
        <dbReference type="Proteomes" id="UP001362999"/>
    </source>
</evidence>
<name>A0AAW0CPT6_9AGAR</name>
<dbReference type="EMBL" id="JAWWNJ010000014">
    <property type="protein sequence ID" value="KAK7041170.1"/>
    <property type="molecule type" value="Genomic_DNA"/>
</dbReference>
<proteinExistence type="predicted"/>
<gene>
    <name evidence="2" type="ORF">R3P38DRAFT_3179753</name>
</gene>
<keyword evidence="3" id="KW-1185">Reference proteome</keyword>
<reference evidence="2 3" key="1">
    <citation type="journal article" date="2024" name="J Genomics">
        <title>Draft genome sequencing and assembly of Favolaschia claudopus CIRM-BRFM 2984 isolated from oak limbs.</title>
        <authorList>
            <person name="Navarro D."/>
            <person name="Drula E."/>
            <person name="Chaduli D."/>
            <person name="Cazenave R."/>
            <person name="Ahrendt S."/>
            <person name="Wang J."/>
            <person name="Lipzen A."/>
            <person name="Daum C."/>
            <person name="Barry K."/>
            <person name="Grigoriev I.V."/>
            <person name="Favel A."/>
            <person name="Rosso M.N."/>
            <person name="Martin F."/>
        </authorList>
    </citation>
    <scope>NUCLEOTIDE SEQUENCE [LARGE SCALE GENOMIC DNA]</scope>
    <source>
        <strain evidence="2 3">CIRM-BRFM 2984</strain>
    </source>
</reference>